<dbReference type="SUPFAM" id="SSF53474">
    <property type="entry name" value="alpha/beta-Hydrolases"/>
    <property type="match status" value="1"/>
</dbReference>
<evidence type="ECO:0000256" key="1">
    <source>
        <dbReference type="SAM" id="MobiDB-lite"/>
    </source>
</evidence>
<keyword evidence="2" id="KW-0812">Transmembrane</keyword>
<dbReference type="InterPro" id="IPR000073">
    <property type="entry name" value="AB_hydrolase_1"/>
</dbReference>
<reference evidence="4" key="1">
    <citation type="submission" date="2019-10" db="EMBL/GenBank/DDBJ databases">
        <title>Corvus moneduloides (New Caledonian crow) genome, bCorMon1, primary haplotype.</title>
        <authorList>
            <person name="Rutz C."/>
            <person name="Fungtammasan C."/>
            <person name="Mountcastle J."/>
            <person name="Formenti G."/>
            <person name="Chow W."/>
            <person name="Howe K."/>
            <person name="Steele M.P."/>
            <person name="Fernandes J."/>
            <person name="Gilbert M.T.P."/>
            <person name="Fedrigo O."/>
            <person name="Jarvis E.D."/>
            <person name="Gemmell N."/>
        </authorList>
    </citation>
    <scope>NUCLEOTIDE SEQUENCE [LARGE SCALE GENOMIC DNA]</scope>
</reference>
<dbReference type="GO" id="GO:0005789">
    <property type="term" value="C:endoplasmic reticulum membrane"/>
    <property type="evidence" value="ECO:0007669"/>
    <property type="project" value="TreeGrafter"/>
</dbReference>
<dbReference type="Proteomes" id="UP000694553">
    <property type="component" value="Unassembled WGS sequence"/>
</dbReference>
<reference evidence="3" key="2">
    <citation type="submission" date="2025-08" db="UniProtKB">
        <authorList>
            <consortium name="Ensembl"/>
        </authorList>
    </citation>
    <scope>IDENTIFICATION</scope>
</reference>
<dbReference type="GO" id="GO:0052651">
    <property type="term" value="P:monoacylglycerol catabolic process"/>
    <property type="evidence" value="ECO:0007669"/>
    <property type="project" value="TreeGrafter"/>
</dbReference>
<keyword evidence="4" id="KW-1185">Reference proteome</keyword>
<accession>A0A8U7NFU4</accession>
<proteinExistence type="predicted"/>
<feature type="transmembrane region" description="Helical" evidence="2">
    <location>
        <begin position="42"/>
        <end position="60"/>
    </location>
</feature>
<dbReference type="GO" id="GO:0004622">
    <property type="term" value="F:phosphatidylcholine lysophospholipase activity"/>
    <property type="evidence" value="ECO:0007669"/>
    <property type="project" value="TreeGrafter"/>
</dbReference>
<dbReference type="PANTHER" id="PTHR12277:SF69">
    <property type="entry name" value="PROTEIN ABHD12B"/>
    <property type="match status" value="1"/>
</dbReference>
<dbReference type="AlphaFoldDB" id="A0A8U7NFU4"/>
<feature type="region of interest" description="Disordered" evidence="1">
    <location>
        <begin position="291"/>
        <end position="334"/>
    </location>
</feature>
<keyword evidence="2" id="KW-0472">Membrane</keyword>
<evidence type="ECO:0000313" key="4">
    <source>
        <dbReference type="Proteomes" id="UP000694553"/>
    </source>
</evidence>
<evidence type="ECO:0000313" key="3">
    <source>
        <dbReference type="Ensembl" id="ENSCMUP00000029424.1"/>
    </source>
</evidence>
<feature type="compositionally biased region" description="Low complexity" evidence="1">
    <location>
        <begin position="322"/>
        <end position="334"/>
    </location>
</feature>
<feature type="compositionally biased region" description="Polar residues" evidence="1">
    <location>
        <begin position="294"/>
        <end position="310"/>
    </location>
</feature>
<gene>
    <name evidence="3" type="primary">ABHD12B</name>
</gene>
<dbReference type="GO" id="GO:0047372">
    <property type="term" value="F:monoacylglycerol lipase activity"/>
    <property type="evidence" value="ECO:0007669"/>
    <property type="project" value="TreeGrafter"/>
</dbReference>
<feature type="region of interest" description="Disordered" evidence="1">
    <location>
        <begin position="1"/>
        <end position="31"/>
    </location>
</feature>
<sequence length="404" mass="43511">MRRRGGDGDSGPRSDSGDIGRAEGRPGAARHGRAQHSWFPGLRMLLLAPLLTYISVPFLVRLFPSVLTKFVYLNFLAFPFFVDFRQPELLVSNTISLHLTTEPGVTVGVWHTVPGSRGAEAQGKDQRWYEEALADAHPVIIYLHGNGGTRAASHRVQFLKTMGAADFHILALDYRGYGDSSGHPTESGFTTDVLALYDWAKARSGNSSIVFWGHSLGTGIATNAVRKLQEERGVQADAVVLESPYTNIREAAANIPLTKVSLGALPGGSPSSDRRGLGLWGPHLVTGSACGVPQQCQPQLPGSPPSQWNPSHGLAPPNSLPARSTGSSRALSTSSWTPWLGQECSSAVMRSELLVGRGTAVPRGCGNDARTAWPRRGVPHPIEIPALLCVYPAYPYFRSDFLFA</sequence>
<protein>
    <submittedName>
        <fullName evidence="3">Abhydrolase domain containing 12B</fullName>
    </submittedName>
</protein>
<reference evidence="3" key="3">
    <citation type="submission" date="2025-09" db="UniProtKB">
        <authorList>
            <consortium name="Ensembl"/>
        </authorList>
    </citation>
    <scope>IDENTIFICATION</scope>
</reference>
<name>A0A8U7NFU4_CORMO</name>
<dbReference type="Gene3D" id="3.40.50.1820">
    <property type="entry name" value="alpha/beta hydrolase"/>
    <property type="match status" value="1"/>
</dbReference>
<dbReference type="GO" id="GO:0006660">
    <property type="term" value="P:phosphatidylserine catabolic process"/>
    <property type="evidence" value="ECO:0007669"/>
    <property type="project" value="TreeGrafter"/>
</dbReference>
<organism evidence="3 4">
    <name type="scientific">Corvus moneduloides</name>
    <name type="common">New Caledonian crow</name>
    <dbReference type="NCBI Taxonomy" id="1196302"/>
    <lineage>
        <taxon>Eukaryota</taxon>
        <taxon>Metazoa</taxon>
        <taxon>Chordata</taxon>
        <taxon>Craniata</taxon>
        <taxon>Vertebrata</taxon>
        <taxon>Euteleostomi</taxon>
        <taxon>Archelosauria</taxon>
        <taxon>Archosauria</taxon>
        <taxon>Dinosauria</taxon>
        <taxon>Saurischia</taxon>
        <taxon>Theropoda</taxon>
        <taxon>Coelurosauria</taxon>
        <taxon>Aves</taxon>
        <taxon>Neognathae</taxon>
        <taxon>Neoaves</taxon>
        <taxon>Telluraves</taxon>
        <taxon>Australaves</taxon>
        <taxon>Passeriformes</taxon>
        <taxon>Corvoidea</taxon>
        <taxon>Corvidae</taxon>
        <taxon>Corvus</taxon>
    </lineage>
</organism>
<dbReference type="Pfam" id="PF00561">
    <property type="entry name" value="Abhydrolase_1"/>
    <property type="match status" value="1"/>
</dbReference>
<keyword evidence="2" id="KW-1133">Transmembrane helix</keyword>
<feature type="compositionally biased region" description="Basic and acidic residues" evidence="1">
    <location>
        <begin position="1"/>
        <end position="24"/>
    </location>
</feature>
<dbReference type="InterPro" id="IPR029058">
    <property type="entry name" value="AB_hydrolase_fold"/>
</dbReference>
<evidence type="ECO:0000256" key="2">
    <source>
        <dbReference type="SAM" id="Phobius"/>
    </source>
</evidence>
<dbReference type="PANTHER" id="PTHR12277">
    <property type="entry name" value="ALPHA/BETA HYDROLASE DOMAIN-CONTAINING PROTEIN"/>
    <property type="match status" value="1"/>
</dbReference>
<dbReference type="Ensembl" id="ENSCMUT00000034467.1">
    <property type="protein sequence ID" value="ENSCMUP00000029424.1"/>
    <property type="gene ID" value="ENSCMUG00000015029.2"/>
</dbReference>